<dbReference type="EMBL" id="CP001897">
    <property type="protein sequence ID" value="ADC64064.1"/>
    <property type="molecule type" value="Genomic_DNA"/>
</dbReference>
<evidence type="ECO:0000313" key="2">
    <source>
        <dbReference type="EMBL" id="ADC64064.1"/>
    </source>
</evidence>
<keyword evidence="2" id="KW-0614">Plasmid</keyword>
<dbReference type="OrthoDB" id="5986784at2"/>
<evidence type="ECO:0000313" key="3">
    <source>
        <dbReference type="Proteomes" id="UP000001441"/>
    </source>
</evidence>
<dbReference type="HOGENOM" id="CLU_1259259_0_0_6"/>
<keyword evidence="1" id="KW-0812">Transmembrane</keyword>
<sequence length="219" mass="24662">MRPARPVPLPFNLHLPDCLRVRYRLALGVLPLSGLFAPFVLLFQLIPWLEAVSGVPAGAPVRDHPYGGLWVALMLGLLVLGMLLGYLLGWVLNALIARWLLGWETSQVRAVFWCSAVPEHWLKNRPARDAEVKAQPPRLGPERRMGAGRFILTRGVLAWGTPLFAVLYLIPSLQQDHWPEPGSWLTAVALWWGAGSAFGAGMWWLAERRARRVDERDRR</sequence>
<accession>D3RW52</accession>
<feature type="transmembrane region" description="Helical" evidence="1">
    <location>
        <begin position="25"/>
        <end position="49"/>
    </location>
</feature>
<dbReference type="RefSeq" id="WP_012972328.1">
    <property type="nucleotide sequence ID" value="NC_013852.1"/>
</dbReference>
<keyword evidence="3" id="KW-1185">Reference proteome</keyword>
<organism evidence="2 3">
    <name type="scientific">Allochromatium vinosum (strain ATCC 17899 / DSM 180 / NBRC 103801 / NCIMB 10441 / D)</name>
    <name type="common">Chromatium vinosum</name>
    <dbReference type="NCBI Taxonomy" id="572477"/>
    <lineage>
        <taxon>Bacteria</taxon>
        <taxon>Pseudomonadati</taxon>
        <taxon>Pseudomonadota</taxon>
        <taxon>Gammaproteobacteria</taxon>
        <taxon>Chromatiales</taxon>
        <taxon>Chromatiaceae</taxon>
        <taxon>Allochromatium</taxon>
    </lineage>
</organism>
<feature type="transmembrane region" description="Helical" evidence="1">
    <location>
        <begin position="69"/>
        <end position="92"/>
    </location>
</feature>
<keyword evidence="1" id="KW-0472">Membrane</keyword>
<feature type="transmembrane region" description="Helical" evidence="1">
    <location>
        <begin position="182"/>
        <end position="206"/>
    </location>
</feature>
<geneLocation type="plasmid" evidence="2 3">
    <name>pALVIN01</name>
</geneLocation>
<feature type="transmembrane region" description="Helical" evidence="1">
    <location>
        <begin position="151"/>
        <end position="170"/>
    </location>
</feature>
<protein>
    <submittedName>
        <fullName evidence="2">Transporter</fullName>
    </submittedName>
</protein>
<dbReference type="AlphaFoldDB" id="D3RW52"/>
<proteinExistence type="predicted"/>
<dbReference type="Proteomes" id="UP000001441">
    <property type="component" value="Plasmid pALVIN01"/>
</dbReference>
<reference evidence="2 3" key="1">
    <citation type="journal article" date="2011" name="Stand. Genomic Sci.">
        <title>Complete genome sequence of Allochromatium vinosum DSM 180(T).</title>
        <authorList>
            <person name="Weissgerber T."/>
            <person name="Zigann R."/>
            <person name="Bruce D."/>
            <person name="Chang Y.J."/>
            <person name="Detter J.C."/>
            <person name="Han C."/>
            <person name="Hauser L."/>
            <person name="Jeffries C.D."/>
            <person name="Land M."/>
            <person name="Munk A.C."/>
            <person name="Tapia R."/>
            <person name="Dahl C."/>
        </authorList>
    </citation>
    <scope>NUCLEOTIDE SEQUENCE [LARGE SCALE GENOMIC DNA]</scope>
    <source>
        <strain evidence="3">ATCC 17899 / DSM 180 / NBRC 103801 / NCIMB 10441 / D</strain>
        <plasmid evidence="3">Plasmid pALVIN01</plasmid>
    </source>
</reference>
<evidence type="ECO:0000256" key="1">
    <source>
        <dbReference type="SAM" id="Phobius"/>
    </source>
</evidence>
<dbReference type="KEGG" id="alv:Alvin_3166"/>
<gene>
    <name evidence="2" type="ordered locus">Alvin_3166</name>
</gene>
<name>D3RW52_ALLVD</name>
<keyword evidence="1" id="KW-1133">Transmembrane helix</keyword>